<sequence length="264" mass="31064">MNIQELSNRTHINKETIRSYRLKGLLRPIQADNGYYEYSEEDVYILLYIRQLRDYGMPLEHIRHAFDTLESDYQVALYDQQIAETEAEIERLKKRVDSLKKTKQHQELSKANLNRVEIEYYEETKYDIYPSDGPDSEILTKWLQNINMCTITLNIDKNELAMTTHGKIPIKAGIGTFQWFVKRAELPLTPKIVQFPSGYYCSAIIEVDNIHALDASCLIPIRDYINEHHYTLGSDVTGFLVRVDYSKVQPRFYFRIRVLIKNKD</sequence>
<dbReference type="GO" id="GO:0003677">
    <property type="term" value="F:DNA binding"/>
    <property type="evidence" value="ECO:0007669"/>
    <property type="project" value="UniProtKB-KW"/>
</dbReference>
<keyword evidence="4" id="KW-0804">Transcription</keyword>
<keyword evidence="2" id="KW-0805">Transcription regulation</keyword>
<dbReference type="InterPro" id="IPR009061">
    <property type="entry name" value="DNA-bd_dom_put_sf"/>
</dbReference>
<evidence type="ECO:0000256" key="1">
    <source>
        <dbReference type="ARBA" id="ARBA00022491"/>
    </source>
</evidence>
<proteinExistence type="predicted"/>
<reference evidence="7 8" key="1">
    <citation type="submission" date="2018-05" db="EMBL/GenBank/DDBJ databases">
        <title>Genomic Encyclopedia of Type Strains, Phase IV (KMG-IV): sequencing the most valuable type-strain genomes for metagenomic binning, comparative biology and taxonomic classification.</title>
        <authorList>
            <person name="Goeker M."/>
        </authorList>
    </citation>
    <scope>NUCLEOTIDE SEQUENCE [LARGE SCALE GENOMIC DNA]</scope>
    <source>
        <strain evidence="7 8">JC118</strain>
    </source>
</reference>
<dbReference type="SMART" id="SM00422">
    <property type="entry name" value="HTH_MERR"/>
    <property type="match status" value="1"/>
</dbReference>
<dbReference type="PANTHER" id="PTHR30204:SF69">
    <property type="entry name" value="MERR-FAMILY TRANSCRIPTIONAL REGULATOR"/>
    <property type="match status" value="1"/>
</dbReference>
<dbReference type="Pfam" id="PF13411">
    <property type="entry name" value="MerR_1"/>
    <property type="match status" value="1"/>
</dbReference>
<evidence type="ECO:0000259" key="6">
    <source>
        <dbReference type="PROSITE" id="PS50937"/>
    </source>
</evidence>
<dbReference type="EMBL" id="QJKH01000014">
    <property type="protein sequence ID" value="PXX76201.1"/>
    <property type="molecule type" value="Genomic_DNA"/>
</dbReference>
<evidence type="ECO:0000256" key="2">
    <source>
        <dbReference type="ARBA" id="ARBA00023015"/>
    </source>
</evidence>
<dbReference type="CDD" id="cd00592">
    <property type="entry name" value="HTH_MerR-like"/>
    <property type="match status" value="1"/>
</dbReference>
<comment type="caution">
    <text evidence="7">The sequence shown here is derived from an EMBL/GenBank/DDBJ whole genome shotgun (WGS) entry which is preliminary data.</text>
</comment>
<dbReference type="AlphaFoldDB" id="A0A318KJV8"/>
<evidence type="ECO:0000256" key="3">
    <source>
        <dbReference type="ARBA" id="ARBA00023125"/>
    </source>
</evidence>
<protein>
    <submittedName>
        <fullName evidence="7">DNA-binding transcriptional MerR regulator</fullName>
    </submittedName>
</protein>
<accession>A0A318KJV8</accession>
<gene>
    <name evidence="7" type="ORF">DES51_11456</name>
</gene>
<keyword evidence="3 7" id="KW-0238">DNA-binding</keyword>
<dbReference type="SUPFAM" id="SSF46955">
    <property type="entry name" value="Putative DNA-binding domain"/>
    <property type="match status" value="1"/>
</dbReference>
<organism evidence="7 8">
    <name type="scientific">Dielma fastidiosa</name>
    <dbReference type="NCBI Taxonomy" id="1034346"/>
    <lineage>
        <taxon>Bacteria</taxon>
        <taxon>Bacillati</taxon>
        <taxon>Bacillota</taxon>
        <taxon>Erysipelotrichia</taxon>
        <taxon>Erysipelotrichales</taxon>
        <taxon>Erysipelotrichaceae</taxon>
        <taxon>Dielma</taxon>
    </lineage>
</organism>
<dbReference type="InterPro" id="IPR000551">
    <property type="entry name" value="MerR-type_HTH_dom"/>
</dbReference>
<evidence type="ECO:0000256" key="5">
    <source>
        <dbReference type="SAM" id="Coils"/>
    </source>
</evidence>
<feature type="domain" description="HTH merR-type" evidence="6">
    <location>
        <begin position="1"/>
        <end position="68"/>
    </location>
</feature>
<feature type="coiled-coil region" evidence="5">
    <location>
        <begin position="75"/>
        <end position="109"/>
    </location>
</feature>
<dbReference type="PANTHER" id="PTHR30204">
    <property type="entry name" value="REDOX-CYCLING DRUG-SENSING TRANSCRIPTIONAL ACTIVATOR SOXR"/>
    <property type="match status" value="1"/>
</dbReference>
<keyword evidence="8" id="KW-1185">Reference proteome</keyword>
<evidence type="ECO:0000313" key="7">
    <source>
        <dbReference type="EMBL" id="PXX76201.1"/>
    </source>
</evidence>
<dbReference type="Proteomes" id="UP000247612">
    <property type="component" value="Unassembled WGS sequence"/>
</dbReference>
<dbReference type="PROSITE" id="PS50937">
    <property type="entry name" value="HTH_MERR_2"/>
    <property type="match status" value="1"/>
</dbReference>
<dbReference type="Gene3D" id="1.10.1660.10">
    <property type="match status" value="1"/>
</dbReference>
<keyword evidence="1" id="KW-0678">Repressor</keyword>
<dbReference type="GO" id="GO:0003700">
    <property type="term" value="F:DNA-binding transcription factor activity"/>
    <property type="evidence" value="ECO:0007669"/>
    <property type="project" value="InterPro"/>
</dbReference>
<name>A0A318KJV8_9FIRM</name>
<dbReference type="RefSeq" id="WP_022938146.1">
    <property type="nucleotide sequence ID" value="NZ_CABKRQ010000004.1"/>
</dbReference>
<dbReference type="OrthoDB" id="1655810at2"/>
<dbReference type="InterPro" id="IPR047057">
    <property type="entry name" value="MerR_fam"/>
</dbReference>
<dbReference type="STRING" id="1034346.GCA_000313565_01841"/>
<evidence type="ECO:0000313" key="8">
    <source>
        <dbReference type="Proteomes" id="UP000247612"/>
    </source>
</evidence>
<evidence type="ECO:0000256" key="4">
    <source>
        <dbReference type="ARBA" id="ARBA00023163"/>
    </source>
</evidence>
<keyword evidence="5" id="KW-0175">Coiled coil</keyword>